<dbReference type="Pfam" id="PF13432">
    <property type="entry name" value="TPR_16"/>
    <property type="match status" value="3"/>
</dbReference>
<reference evidence="3 4" key="1">
    <citation type="submission" date="2022-06" db="EMBL/GenBank/DDBJ databases">
        <title>Dyella sp. Sa strain:Sa Genome sequencing.</title>
        <authorList>
            <person name="Park S."/>
        </authorList>
    </citation>
    <scope>NUCLEOTIDE SEQUENCE [LARGE SCALE GENOMIC DNA]</scope>
    <source>
        <strain evidence="3 4">Sa</strain>
    </source>
</reference>
<dbReference type="EMBL" id="JAMZEK010000005">
    <property type="protein sequence ID" value="MCP1376150.1"/>
    <property type="molecule type" value="Genomic_DNA"/>
</dbReference>
<name>A0ABT1FFK1_9GAMM</name>
<dbReference type="SUPFAM" id="SSF52540">
    <property type="entry name" value="P-loop containing nucleoside triphosphate hydrolases"/>
    <property type="match status" value="1"/>
</dbReference>
<dbReference type="Gene3D" id="3.40.50.300">
    <property type="entry name" value="P-loop containing nucleotide triphosphate hydrolases"/>
    <property type="match status" value="1"/>
</dbReference>
<dbReference type="InterPro" id="IPR026634">
    <property type="entry name" value="TPST-like"/>
</dbReference>
<dbReference type="SMART" id="SM00028">
    <property type="entry name" value="TPR"/>
    <property type="match status" value="4"/>
</dbReference>
<accession>A0ABT1FFK1</accession>
<evidence type="ECO:0000313" key="3">
    <source>
        <dbReference type="EMBL" id="MCP1376150.1"/>
    </source>
</evidence>
<feature type="repeat" description="TPR" evidence="2">
    <location>
        <begin position="114"/>
        <end position="147"/>
    </location>
</feature>
<dbReference type="PROSITE" id="PS50005">
    <property type="entry name" value="TPR"/>
    <property type="match status" value="1"/>
</dbReference>
<evidence type="ECO:0000256" key="2">
    <source>
        <dbReference type="PROSITE-ProRule" id="PRU00339"/>
    </source>
</evidence>
<dbReference type="Gene3D" id="1.25.40.10">
    <property type="entry name" value="Tetratricopeptide repeat domain"/>
    <property type="match status" value="1"/>
</dbReference>
<dbReference type="PANTHER" id="PTHR12788">
    <property type="entry name" value="PROTEIN-TYROSINE SULFOTRANSFERASE 2"/>
    <property type="match status" value="1"/>
</dbReference>
<dbReference type="PANTHER" id="PTHR12788:SF10">
    <property type="entry name" value="PROTEIN-TYROSINE SULFOTRANSFERASE"/>
    <property type="match status" value="1"/>
</dbReference>
<dbReference type="Proteomes" id="UP001204615">
    <property type="component" value="Unassembled WGS sequence"/>
</dbReference>
<protein>
    <submittedName>
        <fullName evidence="3">Sulfotransferase</fullName>
    </submittedName>
</protein>
<sequence length="533" mass="60072">MSSFQPGLDPAQSQLLSRIGQALDAGRIDDAEQLLPTLLKSHADHPEVRRMQAGLLGMQGRHQDAIALMREVVRRHPGHAPGLNTLATLLGQAGDFDAAIEMLQAVCRLQPNMALAWYNLGVMLTRSVRNEEAADALQQAIRIDPHSVDARALLADLLRMHGQSQEAADSYRQVLAERPWAGMAWWGLADLKTVQMAESDIRDLRQALRSPRASDDDRIAMGFALARALDDHGRYAESLQTLEQANAIARHRQRWNAVGYSQAVDALAGFFAPPPGGASDPRLGEEVIFIVGLPRSGSTLAEQILASHPLVEGSGELPDLPQVLAEESRRRGLPFPRWVPQMKPADWQRLGERYLERTRHWRRQRPRFTDKLPSNWIYGDAIRAMLPGARIVGCLRDPLETCFSCYRQKLDNNEYTRSFEDLASFWRDCDRHLHRLARTYPDKIYLHDYEALLEDPEPRIRALLEHCGLPFDPACLAFHENTRQVRSPSAMQVRQPLRRDTRHSTRYGALLDPLRLALGLPSWQDEASTRAPG</sequence>
<keyword evidence="4" id="KW-1185">Reference proteome</keyword>
<dbReference type="SUPFAM" id="SSF48452">
    <property type="entry name" value="TPR-like"/>
    <property type="match status" value="1"/>
</dbReference>
<comment type="caution">
    <text evidence="3">The sequence shown here is derived from an EMBL/GenBank/DDBJ whole genome shotgun (WGS) entry which is preliminary data.</text>
</comment>
<dbReference type="InterPro" id="IPR019734">
    <property type="entry name" value="TPR_rpt"/>
</dbReference>
<gene>
    <name evidence="3" type="ORF">NC595_19040</name>
</gene>
<dbReference type="RefSeq" id="WP_253568969.1">
    <property type="nucleotide sequence ID" value="NZ_JAMZEK010000005.1"/>
</dbReference>
<proteinExistence type="predicted"/>
<dbReference type="InterPro" id="IPR011990">
    <property type="entry name" value="TPR-like_helical_dom_sf"/>
</dbReference>
<evidence type="ECO:0000256" key="1">
    <source>
        <dbReference type="ARBA" id="ARBA00022679"/>
    </source>
</evidence>
<evidence type="ECO:0000313" key="4">
    <source>
        <dbReference type="Proteomes" id="UP001204615"/>
    </source>
</evidence>
<dbReference type="InterPro" id="IPR027417">
    <property type="entry name" value="P-loop_NTPase"/>
</dbReference>
<keyword evidence="2" id="KW-0802">TPR repeat</keyword>
<dbReference type="Pfam" id="PF13469">
    <property type="entry name" value="Sulfotransfer_3"/>
    <property type="match status" value="1"/>
</dbReference>
<keyword evidence="1" id="KW-0808">Transferase</keyword>
<organism evidence="3 4">
    <name type="scientific">Dyella lutea</name>
    <dbReference type="NCBI Taxonomy" id="2950441"/>
    <lineage>
        <taxon>Bacteria</taxon>
        <taxon>Pseudomonadati</taxon>
        <taxon>Pseudomonadota</taxon>
        <taxon>Gammaproteobacteria</taxon>
        <taxon>Lysobacterales</taxon>
        <taxon>Rhodanobacteraceae</taxon>
        <taxon>Dyella</taxon>
    </lineage>
</organism>